<evidence type="ECO:0000313" key="2">
    <source>
        <dbReference type="Proteomes" id="UP000515917"/>
    </source>
</evidence>
<reference evidence="1 2" key="1">
    <citation type="submission" date="2018-01" db="EMBL/GenBank/DDBJ databases">
        <title>Genome sequence of Iodobacter sp. strain PCH194 isolated from Indian Trans-Himalaya.</title>
        <authorList>
            <person name="Kumar V."/>
            <person name="Thakur V."/>
            <person name="Kumar S."/>
            <person name="Singh D."/>
        </authorList>
    </citation>
    <scope>NUCLEOTIDE SEQUENCE [LARGE SCALE GENOMIC DNA]</scope>
    <source>
        <strain evidence="1 2">PCH194</strain>
    </source>
</reference>
<name>A0A7G3GDU2_9NEIS</name>
<protein>
    <submittedName>
        <fullName evidence="1">Uncharacterized protein</fullName>
    </submittedName>
</protein>
<gene>
    <name evidence="1" type="ORF">C1H71_19435</name>
</gene>
<keyword evidence="2" id="KW-1185">Reference proteome</keyword>
<dbReference type="Proteomes" id="UP000515917">
    <property type="component" value="Chromosome"/>
</dbReference>
<proteinExistence type="predicted"/>
<evidence type="ECO:0000313" key="1">
    <source>
        <dbReference type="EMBL" id="QBC45486.1"/>
    </source>
</evidence>
<dbReference type="RefSeq" id="WP_130107992.1">
    <property type="nucleotide sequence ID" value="NZ_CP025781.1"/>
</dbReference>
<dbReference type="KEGG" id="ifl:C1H71_19435"/>
<dbReference type="AlphaFoldDB" id="A0A7G3GDU2"/>
<organism evidence="1 2">
    <name type="scientific">Iodobacter fluviatilis</name>
    <dbReference type="NCBI Taxonomy" id="537"/>
    <lineage>
        <taxon>Bacteria</taxon>
        <taxon>Pseudomonadati</taxon>
        <taxon>Pseudomonadota</taxon>
        <taxon>Betaproteobacteria</taxon>
        <taxon>Neisseriales</taxon>
        <taxon>Chitinibacteraceae</taxon>
        <taxon>Iodobacter</taxon>
    </lineage>
</organism>
<accession>A0A7G3GDU2</accession>
<dbReference type="EMBL" id="CP025781">
    <property type="protein sequence ID" value="QBC45486.1"/>
    <property type="molecule type" value="Genomic_DNA"/>
</dbReference>
<sequence>MNRMIVMVLCFFCILPAYSEIQLDKDFLNELHGFTTELTISDGISAGYFSEPAERNEESDFDISIVRLPIPIYSMKLGGGVLRTGLKLGYLRAKKEYYIGGIMPDGATFDVKNSSMALVVGYQYLFLESFLLDSELAIARSKMTVDITSDNQAYRGYMNSYAWAINPSVGVYYKHTKDDINSSIGLGFRSVQTIDTNEGITQVEDLRSDIISAKVDLDKKTGFYVFDTPIYPLGFIYLSKYIKGNSISHYLAELGTGFYVPLGVIAGQQRVLKLSTSIIRGEEGFRGWTLGAALAL</sequence>